<evidence type="ECO:0000313" key="2">
    <source>
        <dbReference type="Proteomes" id="UP000504637"/>
    </source>
</evidence>
<gene>
    <name evidence="3" type="ORF">K489DRAFT_380511</name>
</gene>
<reference evidence="3" key="1">
    <citation type="submission" date="2020-01" db="EMBL/GenBank/DDBJ databases">
        <authorList>
            <consortium name="DOE Joint Genome Institute"/>
            <person name="Haridas S."/>
            <person name="Albert R."/>
            <person name="Binder M."/>
            <person name="Bloem J."/>
            <person name="Labutti K."/>
            <person name="Salamov A."/>
            <person name="Andreopoulos B."/>
            <person name="Baker S.E."/>
            <person name="Barry K."/>
            <person name="Bills G."/>
            <person name="Bluhm B.H."/>
            <person name="Cannon C."/>
            <person name="Castanera R."/>
            <person name="Culley D.E."/>
            <person name="Daum C."/>
            <person name="Ezra D."/>
            <person name="Gonzalez J.B."/>
            <person name="Henrissat B."/>
            <person name="Kuo A."/>
            <person name="Liang C."/>
            <person name="Lipzen A."/>
            <person name="Lutzoni F."/>
            <person name="Magnuson J."/>
            <person name="Mondo S."/>
            <person name="Nolan M."/>
            <person name="Ohm R."/>
            <person name="Pangilinan J."/>
            <person name="Park H.-J."/>
            <person name="Ramirez L."/>
            <person name="Alfaro M."/>
            <person name="Sun H."/>
            <person name="Tritt A."/>
            <person name="Yoshinaga Y."/>
            <person name="Zwiers L.-H."/>
            <person name="Turgeon B.G."/>
            <person name="Goodwin S.B."/>
            <person name="Spatafora J.W."/>
            <person name="Crous P.W."/>
            <person name="Grigoriev I.V."/>
        </authorList>
    </citation>
    <scope>NUCLEOTIDE SEQUENCE</scope>
    <source>
        <strain evidence="3">CBS 342.82</strain>
    </source>
</reference>
<evidence type="ECO:0000313" key="3">
    <source>
        <dbReference type="RefSeq" id="XP_033460152.1"/>
    </source>
</evidence>
<organism evidence="3">
    <name type="scientific">Dissoconium aciculare CBS 342.82</name>
    <dbReference type="NCBI Taxonomy" id="1314786"/>
    <lineage>
        <taxon>Eukaryota</taxon>
        <taxon>Fungi</taxon>
        <taxon>Dikarya</taxon>
        <taxon>Ascomycota</taxon>
        <taxon>Pezizomycotina</taxon>
        <taxon>Dothideomycetes</taxon>
        <taxon>Dothideomycetidae</taxon>
        <taxon>Mycosphaerellales</taxon>
        <taxon>Dissoconiaceae</taxon>
        <taxon>Dissoconium</taxon>
    </lineage>
</organism>
<reference evidence="3" key="2">
    <citation type="submission" date="2020-04" db="EMBL/GenBank/DDBJ databases">
        <authorList>
            <consortium name="NCBI Genome Project"/>
        </authorList>
    </citation>
    <scope>NUCLEOTIDE SEQUENCE</scope>
    <source>
        <strain evidence="3">CBS 342.82</strain>
    </source>
</reference>
<dbReference type="AlphaFoldDB" id="A0A6J3M505"/>
<proteinExistence type="predicted"/>
<name>A0A6J3M505_9PEZI</name>
<reference evidence="3" key="3">
    <citation type="submission" date="2025-08" db="UniProtKB">
        <authorList>
            <consortium name="RefSeq"/>
        </authorList>
    </citation>
    <scope>IDENTIFICATION</scope>
    <source>
        <strain evidence="3">CBS 342.82</strain>
    </source>
</reference>
<evidence type="ECO:0000256" key="1">
    <source>
        <dbReference type="SAM" id="MobiDB-lite"/>
    </source>
</evidence>
<dbReference type="RefSeq" id="XP_033460152.1">
    <property type="nucleotide sequence ID" value="XM_033604897.1"/>
</dbReference>
<feature type="compositionally biased region" description="Acidic residues" evidence="1">
    <location>
        <begin position="322"/>
        <end position="331"/>
    </location>
</feature>
<sequence>MPAFSGRYKMRTDLKTNSDRSSTSKQNPKSSQKPCFYALPAEIRLIVYDYILDDYSNDKMPESHRRSKMMVQRDKLVQLFGCRPSNKAAKTLFVDYIGTALVPNHIEIRANIHTWAVSVSKGHRAQVVTNAQEMPAITLASKAIRQEILPAFFSRFYALNPQNEDDTPWFARSSTRRNITSSNLPTYNMSPSLCKHSTRFIYHRPNSPIILTFARRALPLVHNPEGGENPYTITLTHKTLWTMTLTILQTTTFTRKAHHQPSMRPAPSLHPLTTTNFSSDRPEILLDEDDPRRPGVIFARDFAEALSRDLQGRFCNTTTSADGEEEGEGEELGGSAERVARLWERCRFWEERAMEGAVRGKGGRWVLDGDLRR</sequence>
<accession>A0A6J3M505</accession>
<feature type="region of interest" description="Disordered" evidence="1">
    <location>
        <begin position="316"/>
        <end position="335"/>
    </location>
</feature>
<feature type="compositionally biased region" description="Polar residues" evidence="1">
    <location>
        <begin position="19"/>
        <end position="33"/>
    </location>
</feature>
<feature type="region of interest" description="Disordered" evidence="1">
    <location>
        <begin position="1"/>
        <end position="33"/>
    </location>
</feature>
<feature type="region of interest" description="Disordered" evidence="1">
    <location>
        <begin position="257"/>
        <end position="277"/>
    </location>
</feature>
<dbReference type="GeneID" id="54362697"/>
<dbReference type="Proteomes" id="UP000504637">
    <property type="component" value="Unplaced"/>
</dbReference>
<protein>
    <submittedName>
        <fullName evidence="3">Uncharacterized protein</fullName>
    </submittedName>
</protein>
<keyword evidence="2" id="KW-1185">Reference proteome</keyword>